<dbReference type="EMBL" id="LT558120">
    <property type="protein sequence ID" value="SAM80746.1"/>
    <property type="molecule type" value="Genomic_DNA"/>
</dbReference>
<dbReference type="Proteomes" id="UP000179920">
    <property type="component" value="Chromosome IV"/>
</dbReference>
<reference evidence="4" key="2">
    <citation type="submission" date="2016-04" db="EMBL/GenBank/DDBJ databases">
        <authorList>
            <person name="Guldener U."/>
            <person name="Guldener U."/>
        </authorList>
    </citation>
    <scope>NUCLEOTIDE SEQUENCE [LARGE SCALE GENOMIC DNA]</scope>
    <source>
        <strain evidence="4">UB2112</strain>
    </source>
</reference>
<dbReference type="OrthoDB" id="5397701at2759"/>
<evidence type="ECO:0000313" key="5">
    <source>
        <dbReference type="Proteomes" id="UP000658997"/>
    </source>
</evidence>
<feature type="compositionally biased region" description="Polar residues" evidence="1">
    <location>
        <begin position="74"/>
        <end position="83"/>
    </location>
</feature>
<dbReference type="Proteomes" id="UP000658997">
    <property type="component" value="Unassembled WGS sequence"/>
</dbReference>
<organism evidence="2 4">
    <name type="scientific">Ustilago bromivora</name>
    <dbReference type="NCBI Taxonomy" id="307758"/>
    <lineage>
        <taxon>Eukaryota</taxon>
        <taxon>Fungi</taxon>
        <taxon>Dikarya</taxon>
        <taxon>Basidiomycota</taxon>
        <taxon>Ustilaginomycotina</taxon>
        <taxon>Ustilaginomycetes</taxon>
        <taxon>Ustilaginales</taxon>
        <taxon>Ustilaginaceae</taxon>
        <taxon>Ustilago</taxon>
    </lineage>
</organism>
<dbReference type="PANTHER" id="PTHR37331:SF1">
    <property type="entry name" value="YALI0F11671P"/>
    <property type="match status" value="1"/>
</dbReference>
<sequence length="266" mass="29288">MAAPLLRRGAASASGSLRSTIARTASNSNRASSRQLSTLLTRTPQPASQFYLASVQVSRNRFASGSRSFSSTSCTQAEGSGRTTVKDPEPQTGLYYHPTQISIVREPNKPAETVEGWAISFLPDPSSSEDATIAYVLPTNTSSSQDSEPADFIRANPDRIRVNPAGWKIMHDVLKNEVVPNDDLLKFEASTRESGWAHLTDLRHPLMPGRIATPENIIASVAFTEGQLNVESYEENKSYRLVTGYEGPIQMADNWIEKLRKRFKSL</sequence>
<reference evidence="2" key="1">
    <citation type="submission" date="2016-04" db="EMBL/GenBank/DDBJ databases">
        <authorList>
            <person name="Evans L.H."/>
            <person name="Alamgir A."/>
            <person name="Owens N."/>
            <person name="Weber N.D."/>
            <person name="Virtaneva K."/>
            <person name="Barbian K."/>
            <person name="Babar A."/>
            <person name="Rosenke K."/>
        </authorList>
    </citation>
    <scope>NUCLEOTIDE SEQUENCE</scope>
    <source>
        <strain evidence="2">UB2112</strain>
    </source>
</reference>
<keyword evidence="5" id="KW-1185">Reference proteome</keyword>
<reference evidence="3" key="3">
    <citation type="submission" date="2018-08" db="EMBL/GenBank/DDBJ databases">
        <authorList>
            <person name="Guldener U."/>
        </authorList>
    </citation>
    <scope>NUCLEOTIDE SEQUENCE</scope>
    <source>
        <strain evidence="3">UB2</strain>
    </source>
</reference>
<feature type="region of interest" description="Disordered" evidence="1">
    <location>
        <begin position="65"/>
        <end position="91"/>
    </location>
</feature>
<proteinExistence type="predicted"/>
<evidence type="ECO:0000313" key="4">
    <source>
        <dbReference type="Proteomes" id="UP000179920"/>
    </source>
</evidence>
<name>A0A1K0G1F3_9BASI</name>
<evidence type="ECO:0000313" key="2">
    <source>
        <dbReference type="EMBL" id="SAM80746.1"/>
    </source>
</evidence>
<dbReference type="PANTHER" id="PTHR37331">
    <property type="entry name" value="YALI0F11671P"/>
    <property type="match status" value="1"/>
</dbReference>
<feature type="compositionally biased region" description="Low complexity" evidence="1">
    <location>
        <begin position="1"/>
        <end position="34"/>
    </location>
</feature>
<dbReference type="EMBL" id="ULHB01000260">
    <property type="protein sequence ID" value="SYW86233.1"/>
    <property type="molecule type" value="Genomic_DNA"/>
</dbReference>
<accession>A0A1K0G1F3</accession>
<evidence type="ECO:0000313" key="3">
    <source>
        <dbReference type="EMBL" id="SYW86233.1"/>
    </source>
</evidence>
<feature type="region of interest" description="Disordered" evidence="1">
    <location>
        <begin position="1"/>
        <end position="35"/>
    </location>
</feature>
<protein>
    <submittedName>
        <fullName evidence="2">Uncharacterized protein</fullName>
    </submittedName>
</protein>
<dbReference type="AlphaFoldDB" id="A0A1K0G1F3"/>
<evidence type="ECO:0000256" key="1">
    <source>
        <dbReference type="SAM" id="MobiDB-lite"/>
    </source>
</evidence>
<gene>
    <name evidence="3" type="ORF">UBRO2_05953</name>
    <name evidence="2" type="ORF">UBRO_02570</name>
</gene>